<evidence type="ECO:0000256" key="6">
    <source>
        <dbReference type="ARBA" id="ARBA00022989"/>
    </source>
</evidence>
<name>H6SR64_PARPM</name>
<evidence type="ECO:0000256" key="5">
    <source>
        <dbReference type="ARBA" id="ARBA00022692"/>
    </source>
</evidence>
<evidence type="ECO:0000256" key="2">
    <source>
        <dbReference type="ARBA" id="ARBA00010072"/>
    </source>
</evidence>
<dbReference type="eggNOG" id="COG0765">
    <property type="taxonomic scope" value="Bacteria"/>
</dbReference>
<dbReference type="PATRIC" id="fig|1150469.3.peg.3560"/>
<feature type="domain" description="ABC transmembrane type-1" evidence="9">
    <location>
        <begin position="159"/>
        <end position="348"/>
    </location>
</feature>
<dbReference type="NCBIfam" id="TIGR01726">
    <property type="entry name" value="HEQRo_perm_3TM"/>
    <property type="match status" value="1"/>
</dbReference>
<evidence type="ECO:0000256" key="3">
    <source>
        <dbReference type="ARBA" id="ARBA00022448"/>
    </source>
</evidence>
<comment type="subcellular location">
    <subcellularLocation>
        <location evidence="1">Cell inner membrane</location>
        <topology evidence="1">Multi-pass membrane protein</topology>
    </subcellularLocation>
    <subcellularLocation>
        <location evidence="8">Cell membrane</location>
        <topology evidence="8">Multi-pass membrane protein</topology>
    </subcellularLocation>
</comment>
<evidence type="ECO:0000313" key="11">
    <source>
        <dbReference type="Proteomes" id="UP000033220"/>
    </source>
</evidence>
<organism evidence="10 11">
    <name type="scientific">Pararhodospirillum photometricum DSM 122</name>
    <dbReference type="NCBI Taxonomy" id="1150469"/>
    <lineage>
        <taxon>Bacteria</taxon>
        <taxon>Pseudomonadati</taxon>
        <taxon>Pseudomonadota</taxon>
        <taxon>Alphaproteobacteria</taxon>
        <taxon>Rhodospirillales</taxon>
        <taxon>Rhodospirillaceae</taxon>
        <taxon>Pararhodospirillum</taxon>
    </lineage>
</organism>
<evidence type="ECO:0000256" key="7">
    <source>
        <dbReference type="ARBA" id="ARBA00023136"/>
    </source>
</evidence>
<dbReference type="GO" id="GO:0006865">
    <property type="term" value="P:amino acid transport"/>
    <property type="evidence" value="ECO:0007669"/>
    <property type="project" value="TreeGrafter"/>
</dbReference>
<dbReference type="InterPro" id="IPR035906">
    <property type="entry name" value="MetI-like_sf"/>
</dbReference>
<evidence type="ECO:0000259" key="9">
    <source>
        <dbReference type="PROSITE" id="PS50928"/>
    </source>
</evidence>
<sequence length="366" mass="39854">MAVFDAKPALPPPVATTGAWGWIRRNLLSSPLDIALTATGLLLLAVAIGPFLRWAVFEASFGGTTAEACSTAKGACWTFVRARFDFFIYGFYPAAERWRVDVVFALLATFIAALLWNRVPGRRWVALASVTVYPLLAFWLLLGGGGGLALVETSKWGGLMLTLVLAVVGMVAALPVGILLALGRRSKMIVIRIACTTFIELWRGVPLISVLFMASVMLPLFLPQEVSIDKLLRALIGLIMFQAAYMAEVVRGGLQAIPRGQFEAAQALGLGFWRSMALIILPQALKLVIPGIVNTFIALFKDTTLVLIIGLLDVLGAVQAALVDPSWDRVAVEGYVFAGFCYWIFCFGISRYSQSLERKLQTGHKR</sequence>
<dbReference type="Gene3D" id="1.10.3720.10">
    <property type="entry name" value="MetI-like"/>
    <property type="match status" value="1"/>
</dbReference>
<dbReference type="GO" id="GO:0043190">
    <property type="term" value="C:ATP-binding cassette (ABC) transporter complex"/>
    <property type="evidence" value="ECO:0007669"/>
    <property type="project" value="InterPro"/>
</dbReference>
<keyword evidence="11" id="KW-1185">Reference proteome</keyword>
<dbReference type="FunFam" id="1.10.3720.10:FF:000032">
    <property type="entry name" value="General amino acid ABC transporter permease"/>
    <property type="match status" value="1"/>
</dbReference>
<dbReference type="AlphaFoldDB" id="H6SR64"/>
<feature type="transmembrane region" description="Helical" evidence="8">
    <location>
        <begin position="305"/>
        <end position="323"/>
    </location>
</feature>
<dbReference type="OrthoDB" id="9771188at2"/>
<keyword evidence="6 8" id="KW-1133">Transmembrane helix</keyword>
<dbReference type="CDD" id="cd06261">
    <property type="entry name" value="TM_PBP2"/>
    <property type="match status" value="1"/>
</dbReference>
<accession>H6SR64</accession>
<dbReference type="InterPro" id="IPR043429">
    <property type="entry name" value="ArtM/GltK/GlnP/TcyL/YhdX-like"/>
</dbReference>
<dbReference type="PANTHER" id="PTHR30614:SF41">
    <property type="entry name" value="INNER MEMBRANE AMINO-ACID ABC TRANSPORTER PERMEASE PROTEIN YHDY"/>
    <property type="match status" value="1"/>
</dbReference>
<dbReference type="STRING" id="1150469.RSPPHO_03160"/>
<dbReference type="HOGENOM" id="CLU_019602_16_1_5"/>
<dbReference type="KEGG" id="rpm:RSPPHO_03160"/>
<keyword evidence="3 8" id="KW-0813">Transport</keyword>
<dbReference type="GO" id="GO:0022857">
    <property type="term" value="F:transmembrane transporter activity"/>
    <property type="evidence" value="ECO:0007669"/>
    <property type="project" value="InterPro"/>
</dbReference>
<dbReference type="RefSeq" id="WP_014416414.1">
    <property type="nucleotide sequence ID" value="NC_017059.1"/>
</dbReference>
<dbReference type="EMBL" id="HE663493">
    <property type="protein sequence ID" value="CCG09786.1"/>
    <property type="molecule type" value="Genomic_DNA"/>
</dbReference>
<evidence type="ECO:0000313" key="10">
    <source>
        <dbReference type="EMBL" id="CCG09786.1"/>
    </source>
</evidence>
<feature type="transmembrane region" description="Helical" evidence="8">
    <location>
        <begin position="335"/>
        <end position="353"/>
    </location>
</feature>
<dbReference type="InterPro" id="IPR010065">
    <property type="entry name" value="AA_ABC_transptr_permease_3TM"/>
</dbReference>
<feature type="transmembrane region" description="Helical" evidence="8">
    <location>
        <begin position="124"/>
        <end position="150"/>
    </location>
</feature>
<keyword evidence="7 8" id="KW-0472">Membrane</keyword>
<protein>
    <submittedName>
        <fullName evidence="10">Amino acid ABC transporter, permease protein,3-TM region, His/Glu/Gln/Arg/opine</fullName>
    </submittedName>
</protein>
<proteinExistence type="inferred from homology"/>
<keyword evidence="4" id="KW-1003">Cell membrane</keyword>
<feature type="transmembrane region" description="Helical" evidence="8">
    <location>
        <begin position="275"/>
        <end position="299"/>
    </location>
</feature>
<dbReference type="PANTHER" id="PTHR30614">
    <property type="entry name" value="MEMBRANE COMPONENT OF AMINO ACID ABC TRANSPORTER"/>
    <property type="match status" value="1"/>
</dbReference>
<dbReference type="SUPFAM" id="SSF161098">
    <property type="entry name" value="MetI-like"/>
    <property type="match status" value="1"/>
</dbReference>
<evidence type="ECO:0000256" key="8">
    <source>
        <dbReference type="RuleBase" id="RU363032"/>
    </source>
</evidence>
<feature type="transmembrane region" description="Helical" evidence="8">
    <location>
        <begin position="204"/>
        <end position="222"/>
    </location>
</feature>
<feature type="transmembrane region" description="Helical" evidence="8">
    <location>
        <begin position="98"/>
        <end position="117"/>
    </location>
</feature>
<feature type="transmembrane region" description="Helical" evidence="8">
    <location>
        <begin position="156"/>
        <end position="183"/>
    </location>
</feature>
<dbReference type="PROSITE" id="PS50928">
    <property type="entry name" value="ABC_TM1"/>
    <property type="match status" value="1"/>
</dbReference>
<feature type="transmembrane region" description="Helical" evidence="8">
    <location>
        <begin position="34"/>
        <end position="56"/>
    </location>
</feature>
<evidence type="ECO:0000256" key="4">
    <source>
        <dbReference type="ARBA" id="ARBA00022475"/>
    </source>
</evidence>
<keyword evidence="5 8" id="KW-0812">Transmembrane</keyword>
<dbReference type="Pfam" id="PF00528">
    <property type="entry name" value="BPD_transp_1"/>
    <property type="match status" value="1"/>
</dbReference>
<comment type="similarity">
    <text evidence="2">Belongs to the binding-protein-dependent transport system permease family. HisMQ subfamily.</text>
</comment>
<evidence type="ECO:0000256" key="1">
    <source>
        <dbReference type="ARBA" id="ARBA00004429"/>
    </source>
</evidence>
<reference evidence="10 11" key="1">
    <citation type="submission" date="2012-02" db="EMBL/GenBank/DDBJ databases">
        <title>Shotgun genome sequence of Phaeospirillum photometricum DSM 122.</title>
        <authorList>
            <person name="Duquesne K."/>
            <person name="Sturgis J."/>
        </authorList>
    </citation>
    <scope>NUCLEOTIDE SEQUENCE [LARGE SCALE GENOMIC DNA]</scope>
    <source>
        <strain evidence="11">DSM122</strain>
    </source>
</reference>
<dbReference type="InterPro" id="IPR000515">
    <property type="entry name" value="MetI-like"/>
</dbReference>
<dbReference type="Proteomes" id="UP000033220">
    <property type="component" value="Chromosome DSM 122"/>
</dbReference>
<gene>
    <name evidence="10" type="ORF">RSPPHO_03160</name>
</gene>